<evidence type="ECO:0000259" key="1">
    <source>
        <dbReference type="Pfam" id="PF01902"/>
    </source>
</evidence>
<proteinExistence type="predicted"/>
<evidence type="ECO:0000313" key="3">
    <source>
        <dbReference type="Proteomes" id="UP001516662"/>
    </source>
</evidence>
<name>A0ABR9QIW7_9BACI</name>
<dbReference type="Gene3D" id="3.40.50.620">
    <property type="entry name" value="HUPs"/>
    <property type="match status" value="1"/>
</dbReference>
<dbReference type="NCBIfam" id="TIGR00290">
    <property type="entry name" value="MJ0570_dom"/>
    <property type="match status" value="1"/>
</dbReference>
<reference evidence="2 3" key="1">
    <citation type="submission" date="2020-10" db="EMBL/GenBank/DDBJ databases">
        <title>Bacillus sp. HD4P25, an endophyte from a halophyte.</title>
        <authorList>
            <person name="Sun J.-Q."/>
        </authorList>
    </citation>
    <scope>NUCLEOTIDE SEQUENCE [LARGE SCALE GENOMIC DNA]</scope>
    <source>
        <strain evidence="2 3">YIM 93174</strain>
    </source>
</reference>
<dbReference type="InterPro" id="IPR014729">
    <property type="entry name" value="Rossmann-like_a/b/a_fold"/>
</dbReference>
<organism evidence="2 3">
    <name type="scientific">Litchfieldia luteola</name>
    <dbReference type="NCBI Taxonomy" id="682179"/>
    <lineage>
        <taxon>Bacteria</taxon>
        <taxon>Bacillati</taxon>
        <taxon>Bacillota</taxon>
        <taxon>Bacilli</taxon>
        <taxon>Bacillales</taxon>
        <taxon>Bacillaceae</taxon>
        <taxon>Litchfieldia</taxon>
    </lineage>
</organism>
<dbReference type="Gene3D" id="3.90.1490.10">
    <property type="entry name" value="putative n-type atp pyrophosphatase, domain 2"/>
    <property type="match status" value="1"/>
</dbReference>
<protein>
    <submittedName>
        <fullName evidence="2">Diphthine--ammonia ligase</fullName>
        <ecNumber evidence="2">6.3.1.14</ecNumber>
    </submittedName>
</protein>
<dbReference type="SUPFAM" id="SSF52402">
    <property type="entry name" value="Adenine nucleotide alpha hydrolases-like"/>
    <property type="match status" value="1"/>
</dbReference>
<dbReference type="GO" id="GO:0017178">
    <property type="term" value="F:diphthine-ammonia ligase activity"/>
    <property type="evidence" value="ECO:0007669"/>
    <property type="project" value="UniProtKB-EC"/>
</dbReference>
<evidence type="ECO:0000313" key="2">
    <source>
        <dbReference type="EMBL" id="MBE4908443.1"/>
    </source>
</evidence>
<keyword evidence="2" id="KW-0436">Ligase</keyword>
<accession>A0ABR9QIW7</accession>
<dbReference type="EMBL" id="JADCLJ010000020">
    <property type="protein sequence ID" value="MBE4908443.1"/>
    <property type="molecule type" value="Genomic_DNA"/>
</dbReference>
<dbReference type="InterPro" id="IPR002761">
    <property type="entry name" value="Diphthami_syn_dom"/>
</dbReference>
<dbReference type="PANTHER" id="PTHR12196:SF2">
    <property type="entry name" value="DIPHTHINE--AMMONIA LIGASE"/>
    <property type="match status" value="1"/>
</dbReference>
<gene>
    <name evidence="2" type="ORF">IMZ08_10285</name>
</gene>
<dbReference type="PIRSF" id="PIRSF039123">
    <property type="entry name" value="Diphthamide_synthase"/>
    <property type="match status" value="1"/>
</dbReference>
<dbReference type="Pfam" id="PF01902">
    <property type="entry name" value="Diphthami_syn_2"/>
    <property type="match status" value="1"/>
</dbReference>
<dbReference type="InterPro" id="IPR030662">
    <property type="entry name" value="DPH6/MJ0570"/>
</dbReference>
<dbReference type="EC" id="6.3.1.14" evidence="2"/>
<dbReference type="PANTHER" id="PTHR12196">
    <property type="entry name" value="DOMAIN OF UNKNOWN FUNCTION 71 DUF71 -CONTAINING PROTEIN"/>
    <property type="match status" value="1"/>
</dbReference>
<dbReference type="Proteomes" id="UP001516662">
    <property type="component" value="Unassembled WGS sequence"/>
</dbReference>
<feature type="domain" description="Diphthamide synthase" evidence="1">
    <location>
        <begin position="5"/>
        <end position="208"/>
    </location>
</feature>
<dbReference type="CDD" id="cd01994">
    <property type="entry name" value="AANH_PF0828-like"/>
    <property type="match status" value="1"/>
</dbReference>
<keyword evidence="3" id="KW-1185">Reference proteome</keyword>
<dbReference type="RefSeq" id="WP_193536151.1">
    <property type="nucleotide sequence ID" value="NZ_JADCLJ010000020.1"/>
</dbReference>
<sequence>MPKNRIVISYSGGKDSTLALYRIIQSGEWIVDSLLVTLNEENKRTSMHGVRESLLNAQAKALGIPLRKVYIPPTCTNEQYEKIMGKALDEIEQDKVSYIMFGDIHLEDVKAYREKMLTNTSITSIFPLWGEDSQSLINEFLELGFKTVITCVDVEQLESSFVGRVIDKGFIAELPTSVDPCGENGEFHTFVFDGPLFSKKIEFTISDETTITQDLFTGKDRFYYADLNGA</sequence>
<comment type="caution">
    <text evidence="2">The sequence shown here is derived from an EMBL/GenBank/DDBJ whole genome shotgun (WGS) entry which is preliminary data.</text>
</comment>